<evidence type="ECO:0000313" key="2">
    <source>
        <dbReference type="EMBL" id="GBF96042.1"/>
    </source>
</evidence>
<feature type="coiled-coil region" evidence="1">
    <location>
        <begin position="49"/>
        <end position="96"/>
    </location>
</feature>
<reference evidence="2 3" key="1">
    <citation type="journal article" date="2018" name="Sci. Rep.">
        <title>Raphidocelis subcapitata (=Pseudokirchneriella subcapitata) provides an insight into genome evolution and environmental adaptations in the Sphaeropleales.</title>
        <authorList>
            <person name="Suzuki S."/>
            <person name="Yamaguchi H."/>
            <person name="Nakajima N."/>
            <person name="Kawachi M."/>
        </authorList>
    </citation>
    <scope>NUCLEOTIDE SEQUENCE [LARGE SCALE GENOMIC DNA]</scope>
    <source>
        <strain evidence="2 3">NIES-35</strain>
    </source>
</reference>
<dbReference type="InParanoid" id="A0A2V0PAR9"/>
<organism evidence="2 3">
    <name type="scientific">Raphidocelis subcapitata</name>
    <dbReference type="NCBI Taxonomy" id="307507"/>
    <lineage>
        <taxon>Eukaryota</taxon>
        <taxon>Viridiplantae</taxon>
        <taxon>Chlorophyta</taxon>
        <taxon>core chlorophytes</taxon>
        <taxon>Chlorophyceae</taxon>
        <taxon>CS clade</taxon>
        <taxon>Sphaeropleales</taxon>
        <taxon>Selenastraceae</taxon>
        <taxon>Raphidocelis</taxon>
    </lineage>
</organism>
<comment type="caution">
    <text evidence="2">The sequence shown here is derived from an EMBL/GenBank/DDBJ whole genome shotgun (WGS) entry which is preliminary data.</text>
</comment>
<proteinExistence type="predicted"/>
<dbReference type="Proteomes" id="UP000247498">
    <property type="component" value="Unassembled WGS sequence"/>
</dbReference>
<evidence type="ECO:0000256" key="1">
    <source>
        <dbReference type="SAM" id="Coils"/>
    </source>
</evidence>
<name>A0A2V0PAR9_9CHLO</name>
<evidence type="ECO:0000313" key="3">
    <source>
        <dbReference type="Proteomes" id="UP000247498"/>
    </source>
</evidence>
<dbReference type="EMBL" id="BDRX01000073">
    <property type="protein sequence ID" value="GBF96042.1"/>
    <property type="molecule type" value="Genomic_DNA"/>
</dbReference>
<accession>A0A2V0PAR9</accession>
<dbReference type="AlphaFoldDB" id="A0A2V0PAR9"/>
<gene>
    <name evidence="2" type="ORF">Rsub_08857</name>
</gene>
<sequence length="171" mass="18353">MAIFSKLAEAAAAAVDTVGSTAAGYSPSYLQSLRRELVRNQEFEQGKLLAAIEVELNNENNRKEQLETVLAGMPSGAELRRNTKAAQAKLAALNAKNAANPTSHEALQIEVEAHERATRLAMHDARKRDTGTAQQRIERAELAIAQKQAQLAAAGRTLAAGMRGPNSPARK</sequence>
<protein>
    <submittedName>
        <fullName evidence="2">Uncharacterized protein</fullName>
    </submittedName>
</protein>
<keyword evidence="3" id="KW-1185">Reference proteome</keyword>
<keyword evidence="1" id="KW-0175">Coiled coil</keyword>